<proteinExistence type="predicted"/>
<organism evidence="1 2">
    <name type="scientific">Vitrella brassicaformis (strain CCMP3155)</name>
    <dbReference type="NCBI Taxonomy" id="1169540"/>
    <lineage>
        <taxon>Eukaryota</taxon>
        <taxon>Sar</taxon>
        <taxon>Alveolata</taxon>
        <taxon>Colpodellida</taxon>
        <taxon>Vitrellaceae</taxon>
        <taxon>Vitrella</taxon>
    </lineage>
</organism>
<dbReference type="EMBL" id="CDMY01000628">
    <property type="protein sequence ID" value="CEM27127.1"/>
    <property type="molecule type" value="Genomic_DNA"/>
</dbReference>
<dbReference type="Proteomes" id="UP000041254">
    <property type="component" value="Unassembled WGS sequence"/>
</dbReference>
<dbReference type="InParanoid" id="A0A0G4GD57"/>
<evidence type="ECO:0000313" key="2">
    <source>
        <dbReference type="Proteomes" id="UP000041254"/>
    </source>
</evidence>
<reference evidence="1 2" key="1">
    <citation type="submission" date="2014-11" db="EMBL/GenBank/DDBJ databases">
        <authorList>
            <person name="Zhu J."/>
            <person name="Qi W."/>
            <person name="Song R."/>
        </authorList>
    </citation>
    <scope>NUCLEOTIDE SEQUENCE [LARGE SCALE GENOMIC DNA]</scope>
</reference>
<dbReference type="VEuPathDB" id="CryptoDB:Vbra_17438"/>
<evidence type="ECO:0000313" key="1">
    <source>
        <dbReference type="EMBL" id="CEM27127.1"/>
    </source>
</evidence>
<dbReference type="AlphaFoldDB" id="A0A0G4GD57"/>
<gene>
    <name evidence="1" type="ORF">Vbra_17438</name>
</gene>
<accession>A0A0G4GD57</accession>
<sequence>MLVRGLASIVGGRGLAAYERCTWEDVNAAYAAACQGVWVMTAMYRNGTDVPVSKRPLFYVLHEYDASACLRVHEWATSLASARHSWRQVGSFSESDLAEAYFDGSTLSLTLTYDQHLSYVLTGIDPLFFLAILHFVTDMESSRRAGHVAR</sequence>
<keyword evidence="2" id="KW-1185">Reference proteome</keyword>
<name>A0A0G4GD57_VITBC</name>
<protein>
    <submittedName>
        <fullName evidence="1">Uncharacterized protein</fullName>
    </submittedName>
</protein>